<dbReference type="RefSeq" id="WP_169431525.1">
    <property type="nucleotide sequence ID" value="NZ_CP027561.1"/>
</dbReference>
<evidence type="ECO:0000313" key="3">
    <source>
        <dbReference type="Proteomes" id="UP000501669"/>
    </source>
</evidence>
<evidence type="ECO:0000256" key="1">
    <source>
        <dbReference type="SAM" id="MobiDB-lite"/>
    </source>
</evidence>
<feature type="region of interest" description="Disordered" evidence="1">
    <location>
        <begin position="56"/>
        <end position="76"/>
    </location>
</feature>
<proteinExistence type="predicted"/>
<dbReference type="Proteomes" id="UP000501669">
    <property type="component" value="Chromosome"/>
</dbReference>
<dbReference type="AlphaFoldDB" id="A0A7Z3C831"/>
<sequence>MNRFLLLANAVALTVLVGFHFIPQHNEDVAQRMPHYLQVQKAPQWAVLNDQHGFTAQDVSEPDQAPTTQMPERLVF</sequence>
<gene>
    <name evidence="2" type="ORF">C6Y56_21585</name>
</gene>
<name>A0A7Z3C831_PSEFL</name>
<reference evidence="2 3" key="1">
    <citation type="submission" date="2018-03" db="EMBL/GenBank/DDBJ databases">
        <title>Complete genome sequence of Pseudomonas fluorescens sp. G7.</title>
        <authorList>
            <person name="Gao C.-H."/>
            <person name="Li Z."/>
            <person name="Cai P."/>
        </authorList>
    </citation>
    <scope>NUCLEOTIDE SEQUENCE [LARGE SCALE GENOMIC DNA]</scope>
    <source>
        <strain evidence="2 3">G7</strain>
    </source>
</reference>
<dbReference type="EMBL" id="CP027561">
    <property type="protein sequence ID" value="QJP97035.1"/>
    <property type="molecule type" value="Genomic_DNA"/>
</dbReference>
<protein>
    <submittedName>
        <fullName evidence="2">Uncharacterized protein</fullName>
    </submittedName>
</protein>
<evidence type="ECO:0000313" key="2">
    <source>
        <dbReference type="EMBL" id="QJP97035.1"/>
    </source>
</evidence>
<accession>A0A7Z3C831</accession>
<organism evidence="2 3">
    <name type="scientific">Pseudomonas fluorescens</name>
    <dbReference type="NCBI Taxonomy" id="294"/>
    <lineage>
        <taxon>Bacteria</taxon>
        <taxon>Pseudomonadati</taxon>
        <taxon>Pseudomonadota</taxon>
        <taxon>Gammaproteobacteria</taxon>
        <taxon>Pseudomonadales</taxon>
        <taxon>Pseudomonadaceae</taxon>
        <taxon>Pseudomonas</taxon>
    </lineage>
</organism>